<evidence type="ECO:0000313" key="3">
    <source>
        <dbReference type="Proteomes" id="UP000290904"/>
    </source>
</evidence>
<sequence>MHALRHVDGLVDDRRAARRMSAAAAERDPRVAHPGGLGDLPGDCARRRPQQQRHPHDSLAGEPAAVLGAVPGVEQLLAVRAQNVAQRLRHDPQHRAQLVGGDDLRRDAEVVEHLSVAGHHVAALPLLLRGPRLGLVLVAQQDSFPPVDLAGAPGGAVACAAALLLGRRHGARVDVRQVLQAAEHGQLEAAGRAGGLLVHDVLRLGGLDEGVRFVDAGHVGLHHATSVPAGACSMQYAPMLAPTNEPACSTVQ</sequence>
<proteinExistence type="predicted"/>
<organism evidence="2 3">
    <name type="scientific">Mycobacterium phage Henu3</name>
    <dbReference type="NCBI Taxonomy" id="2492961"/>
    <lineage>
        <taxon>Viruses</taxon>
        <taxon>Duplodnaviria</taxon>
        <taxon>Heunggongvirae</taxon>
        <taxon>Uroviricota</taxon>
        <taxon>Caudoviricetes</taxon>
        <taxon>Weiservirinae</taxon>
        <taxon>Fionnbharthvirus</taxon>
        <taxon>Fionnbharthvirus henu3</taxon>
    </lineage>
</organism>
<gene>
    <name evidence="2" type="ORF">Henu3_gp40</name>
</gene>
<dbReference type="EMBL" id="MK224497">
    <property type="protein sequence ID" value="QAU04984.1"/>
    <property type="molecule type" value="Genomic_DNA"/>
</dbReference>
<reference evidence="2 3" key="1">
    <citation type="submission" date="2018-11" db="EMBL/GenBank/DDBJ databases">
        <authorList>
            <person name="Teng T."/>
        </authorList>
    </citation>
    <scope>NUCLEOTIDE SEQUENCE [LARGE SCALE GENOMIC DNA]</scope>
</reference>
<dbReference type="Proteomes" id="UP000290904">
    <property type="component" value="Segment"/>
</dbReference>
<feature type="region of interest" description="Disordered" evidence="1">
    <location>
        <begin position="20"/>
        <end position="60"/>
    </location>
</feature>
<protein>
    <submittedName>
        <fullName evidence="2">Uncharacterized protein</fullName>
    </submittedName>
</protein>
<name>A0A410T7M0_9CAUD</name>
<evidence type="ECO:0000256" key="1">
    <source>
        <dbReference type="SAM" id="MobiDB-lite"/>
    </source>
</evidence>
<accession>A0A410T7M0</accession>
<evidence type="ECO:0000313" key="2">
    <source>
        <dbReference type="EMBL" id="QAU04984.1"/>
    </source>
</evidence>
<keyword evidence="3" id="KW-1185">Reference proteome</keyword>